<evidence type="ECO:0000313" key="3">
    <source>
        <dbReference type="Proteomes" id="UP001218218"/>
    </source>
</evidence>
<dbReference type="AlphaFoldDB" id="A0AAD7EJQ4"/>
<comment type="caution">
    <text evidence="2">The sequence shown here is derived from an EMBL/GenBank/DDBJ whole genome shotgun (WGS) entry which is preliminary data.</text>
</comment>
<gene>
    <name evidence="2" type="ORF">DFH08DRAFT_940116</name>
</gene>
<dbReference type="EMBL" id="JARIHO010000035">
    <property type="protein sequence ID" value="KAJ7331525.1"/>
    <property type="molecule type" value="Genomic_DNA"/>
</dbReference>
<accession>A0AAD7EJQ4</accession>
<dbReference type="Proteomes" id="UP001218218">
    <property type="component" value="Unassembled WGS sequence"/>
</dbReference>
<protein>
    <submittedName>
        <fullName evidence="2">Uncharacterized protein</fullName>
    </submittedName>
</protein>
<evidence type="ECO:0000256" key="1">
    <source>
        <dbReference type="SAM" id="MobiDB-lite"/>
    </source>
</evidence>
<name>A0AAD7EJQ4_9AGAR</name>
<sequence length="232" mass="25942">MKEATEVHRINKAPINVATCIVQRGLSKAVKSPMELKTRELKRATEDAEEFENNNVWECFIGSEQEGKKIGSKWASPRRSESTSLSSSSESRKIRRISNRSTERKDPAKNEGGTDGIIFGRIDLPRHRRAMYLSRYSQAEVPVYATKGPSFRLQFGCSATLLTLAFNPGNCIPVRSSYDSLVEMNTVSSRIFRSRVHRTCFGCALRMGIRCSFGLSLLAPRMLNLSSSAIRG</sequence>
<keyword evidence="3" id="KW-1185">Reference proteome</keyword>
<reference evidence="2" key="1">
    <citation type="submission" date="2023-03" db="EMBL/GenBank/DDBJ databases">
        <title>Massive genome expansion in bonnet fungi (Mycena s.s.) driven by repeated elements and novel gene families across ecological guilds.</title>
        <authorList>
            <consortium name="Lawrence Berkeley National Laboratory"/>
            <person name="Harder C.B."/>
            <person name="Miyauchi S."/>
            <person name="Viragh M."/>
            <person name="Kuo A."/>
            <person name="Thoen E."/>
            <person name="Andreopoulos B."/>
            <person name="Lu D."/>
            <person name="Skrede I."/>
            <person name="Drula E."/>
            <person name="Henrissat B."/>
            <person name="Morin E."/>
            <person name="Kohler A."/>
            <person name="Barry K."/>
            <person name="LaButti K."/>
            <person name="Morin E."/>
            <person name="Salamov A."/>
            <person name="Lipzen A."/>
            <person name="Mereny Z."/>
            <person name="Hegedus B."/>
            <person name="Baldrian P."/>
            <person name="Stursova M."/>
            <person name="Weitz H."/>
            <person name="Taylor A."/>
            <person name="Grigoriev I.V."/>
            <person name="Nagy L.G."/>
            <person name="Martin F."/>
            <person name="Kauserud H."/>
        </authorList>
    </citation>
    <scope>NUCLEOTIDE SEQUENCE</scope>
    <source>
        <strain evidence="2">CBHHK002</strain>
    </source>
</reference>
<organism evidence="2 3">
    <name type="scientific">Mycena albidolilacea</name>
    <dbReference type="NCBI Taxonomy" id="1033008"/>
    <lineage>
        <taxon>Eukaryota</taxon>
        <taxon>Fungi</taxon>
        <taxon>Dikarya</taxon>
        <taxon>Basidiomycota</taxon>
        <taxon>Agaricomycotina</taxon>
        <taxon>Agaricomycetes</taxon>
        <taxon>Agaricomycetidae</taxon>
        <taxon>Agaricales</taxon>
        <taxon>Marasmiineae</taxon>
        <taxon>Mycenaceae</taxon>
        <taxon>Mycena</taxon>
    </lineage>
</organism>
<proteinExistence type="predicted"/>
<evidence type="ECO:0000313" key="2">
    <source>
        <dbReference type="EMBL" id="KAJ7331525.1"/>
    </source>
</evidence>
<feature type="region of interest" description="Disordered" evidence="1">
    <location>
        <begin position="70"/>
        <end position="112"/>
    </location>
</feature>